<keyword evidence="1" id="KW-0805">Transcription regulation</keyword>
<comment type="caution">
    <text evidence="5">The sequence shown here is derived from an EMBL/GenBank/DDBJ whole genome shotgun (WGS) entry which is preliminary data.</text>
</comment>
<dbReference type="PANTHER" id="PTHR44688">
    <property type="entry name" value="DNA-BINDING TRANSCRIPTIONAL ACTIVATOR DEVR_DOSR"/>
    <property type="match status" value="1"/>
</dbReference>
<dbReference type="AlphaFoldDB" id="A0A7K3LNT0"/>
<evidence type="ECO:0000256" key="3">
    <source>
        <dbReference type="ARBA" id="ARBA00023163"/>
    </source>
</evidence>
<dbReference type="InterPro" id="IPR016032">
    <property type="entry name" value="Sig_transdc_resp-reg_C-effctor"/>
</dbReference>
<keyword evidence="6" id="KW-1185">Reference proteome</keyword>
<dbReference type="InterPro" id="IPR000792">
    <property type="entry name" value="Tscrpt_reg_LuxR_C"/>
</dbReference>
<evidence type="ECO:0000259" key="4">
    <source>
        <dbReference type="PROSITE" id="PS50043"/>
    </source>
</evidence>
<reference evidence="5 6" key="1">
    <citation type="submission" date="2020-01" db="EMBL/GenBank/DDBJ databases">
        <title>Investigation of new actinobacteria for the biodesulphurisation of diesel fuel.</title>
        <authorList>
            <person name="Athi Narayanan S.M."/>
        </authorList>
    </citation>
    <scope>NUCLEOTIDE SEQUENCE [LARGE SCALE GENOMIC DNA]</scope>
    <source>
        <strain evidence="5 6">213E</strain>
    </source>
</reference>
<evidence type="ECO:0000313" key="5">
    <source>
        <dbReference type="EMBL" id="NDK89848.1"/>
    </source>
</evidence>
<gene>
    <name evidence="5" type="ORF">GYA93_09695</name>
</gene>
<dbReference type="SUPFAM" id="SSF46894">
    <property type="entry name" value="C-terminal effector domain of the bipartite response regulators"/>
    <property type="match status" value="1"/>
</dbReference>
<dbReference type="PANTHER" id="PTHR44688:SF16">
    <property type="entry name" value="DNA-BINDING TRANSCRIPTIONAL ACTIVATOR DEVR_DOSR"/>
    <property type="match status" value="1"/>
</dbReference>
<dbReference type="GO" id="GO:0006355">
    <property type="term" value="P:regulation of DNA-templated transcription"/>
    <property type="evidence" value="ECO:0007669"/>
    <property type="project" value="InterPro"/>
</dbReference>
<dbReference type="PROSITE" id="PS50043">
    <property type="entry name" value="HTH_LUXR_2"/>
    <property type="match status" value="1"/>
</dbReference>
<evidence type="ECO:0000256" key="2">
    <source>
        <dbReference type="ARBA" id="ARBA00023125"/>
    </source>
</evidence>
<sequence length="284" mass="30483">MPDNPLLRPDDADTVRAELCEAQRSTGLPVLFGGVVDGPDLLLSGFVGTRSTVLRDLVISSRCGLGGRTIVERRAGSIPDYFNSTEITHDYDREVSGEGIESLLAAPAVVGGRTRAVLYGGLRSPAPIGDTVVTRMVVAARRLAREIEVRDEVDRRVAHLDRTRTETAPMPTSVADGIIESYVALREIAASTTDPALAEQLRGVEERLRGLGAVTTAPNAARLSGRENDVLAHLALGCSNAEVAERLALRPETVKGYVKNLMAKLGVHNRHEAVVEARRQGLLP</sequence>
<feature type="domain" description="HTH luxR-type" evidence="4">
    <location>
        <begin position="216"/>
        <end position="281"/>
    </location>
</feature>
<name>A0A7K3LNT0_9ACTN</name>
<dbReference type="Gene3D" id="1.10.10.10">
    <property type="entry name" value="Winged helix-like DNA-binding domain superfamily/Winged helix DNA-binding domain"/>
    <property type="match status" value="1"/>
</dbReference>
<dbReference type="SMART" id="SM00421">
    <property type="entry name" value="HTH_LUXR"/>
    <property type="match status" value="1"/>
</dbReference>
<keyword evidence="2" id="KW-0238">DNA-binding</keyword>
<dbReference type="EMBL" id="JAADZU010000025">
    <property type="protein sequence ID" value="NDK89848.1"/>
    <property type="molecule type" value="Genomic_DNA"/>
</dbReference>
<dbReference type="PRINTS" id="PR00038">
    <property type="entry name" value="HTHLUXR"/>
</dbReference>
<dbReference type="CDD" id="cd06170">
    <property type="entry name" value="LuxR_C_like"/>
    <property type="match status" value="1"/>
</dbReference>
<dbReference type="RefSeq" id="WP_059035579.1">
    <property type="nucleotide sequence ID" value="NZ_JAADZU010000025.1"/>
</dbReference>
<dbReference type="PROSITE" id="PS00622">
    <property type="entry name" value="HTH_LUXR_1"/>
    <property type="match status" value="1"/>
</dbReference>
<dbReference type="GO" id="GO:0003677">
    <property type="term" value="F:DNA binding"/>
    <property type="evidence" value="ECO:0007669"/>
    <property type="project" value="UniProtKB-KW"/>
</dbReference>
<dbReference type="Proteomes" id="UP000466307">
    <property type="component" value="Unassembled WGS sequence"/>
</dbReference>
<dbReference type="InterPro" id="IPR036388">
    <property type="entry name" value="WH-like_DNA-bd_sf"/>
</dbReference>
<dbReference type="InterPro" id="IPR029016">
    <property type="entry name" value="GAF-like_dom_sf"/>
</dbReference>
<dbReference type="Pfam" id="PF00196">
    <property type="entry name" value="GerE"/>
    <property type="match status" value="1"/>
</dbReference>
<dbReference type="Gene3D" id="3.30.450.40">
    <property type="match status" value="1"/>
</dbReference>
<protein>
    <submittedName>
        <fullName evidence="5">Response regulator transcription factor</fullName>
    </submittedName>
</protein>
<proteinExistence type="predicted"/>
<evidence type="ECO:0000256" key="1">
    <source>
        <dbReference type="ARBA" id="ARBA00023015"/>
    </source>
</evidence>
<organism evidence="5 6">
    <name type="scientific">Gordonia desulfuricans</name>
    <dbReference type="NCBI Taxonomy" id="89051"/>
    <lineage>
        <taxon>Bacteria</taxon>
        <taxon>Bacillati</taxon>
        <taxon>Actinomycetota</taxon>
        <taxon>Actinomycetes</taxon>
        <taxon>Mycobacteriales</taxon>
        <taxon>Gordoniaceae</taxon>
        <taxon>Gordonia</taxon>
    </lineage>
</organism>
<accession>A0A7K3LNT0</accession>
<evidence type="ECO:0000313" key="6">
    <source>
        <dbReference type="Proteomes" id="UP000466307"/>
    </source>
</evidence>
<dbReference type="SUPFAM" id="SSF55781">
    <property type="entry name" value="GAF domain-like"/>
    <property type="match status" value="1"/>
</dbReference>
<keyword evidence="3" id="KW-0804">Transcription</keyword>